<evidence type="ECO:0000313" key="2">
    <source>
        <dbReference type="Proteomes" id="UP000502345"/>
    </source>
</evidence>
<sequence>MPSLLSMVGSLPAAVLALVLAAVHQGIALRNKGAIARARSGVRDTQPSE</sequence>
<gene>
    <name evidence="1" type="ORF">G9444_3399</name>
</gene>
<dbReference type="RefSeq" id="WP_225320035.1">
    <property type="nucleotide sequence ID" value="NZ_CP050124.1"/>
</dbReference>
<organism evidence="1 2">
    <name type="scientific">Rhodococcus erythropolis</name>
    <name type="common">Arthrobacter picolinophilus</name>
    <dbReference type="NCBI Taxonomy" id="1833"/>
    <lineage>
        <taxon>Bacteria</taxon>
        <taxon>Bacillati</taxon>
        <taxon>Actinomycetota</taxon>
        <taxon>Actinomycetes</taxon>
        <taxon>Mycobacteriales</taxon>
        <taxon>Nocardiaceae</taxon>
        <taxon>Rhodococcus</taxon>
        <taxon>Rhodococcus erythropolis group</taxon>
    </lineage>
</organism>
<name>A0A6G9CUD4_RHOER</name>
<dbReference type="EMBL" id="CP050124">
    <property type="protein sequence ID" value="QIP40643.1"/>
    <property type="molecule type" value="Genomic_DNA"/>
</dbReference>
<dbReference type="Proteomes" id="UP000502345">
    <property type="component" value="Chromosome"/>
</dbReference>
<protein>
    <submittedName>
        <fullName evidence="1">Uncharacterized protein</fullName>
    </submittedName>
</protein>
<reference evidence="1 2" key="1">
    <citation type="submission" date="2020-03" db="EMBL/GenBank/DDBJ databases">
        <title>Screen low temperature-resistant strains for efficient degradation of petroleum hydrocarbons under the low temperature.</title>
        <authorList>
            <person name="Wang Y."/>
            <person name="Chen J."/>
        </authorList>
    </citation>
    <scope>NUCLEOTIDE SEQUENCE [LARGE SCALE GENOMIC DNA]</scope>
    <source>
        <strain evidence="1 2">KB1</strain>
    </source>
</reference>
<dbReference type="AlphaFoldDB" id="A0A6G9CUD4"/>
<accession>A0A6G9CUD4</accession>
<evidence type="ECO:0000313" key="1">
    <source>
        <dbReference type="EMBL" id="QIP40643.1"/>
    </source>
</evidence>
<proteinExistence type="predicted"/>